<organism evidence="1">
    <name type="scientific">viral metagenome</name>
    <dbReference type="NCBI Taxonomy" id="1070528"/>
    <lineage>
        <taxon>unclassified sequences</taxon>
        <taxon>metagenomes</taxon>
        <taxon>organismal metagenomes</taxon>
    </lineage>
</organism>
<name>A0A6M3K1A0_9ZZZZ</name>
<dbReference type="EMBL" id="MT142210">
    <property type="protein sequence ID" value="QJA76186.1"/>
    <property type="molecule type" value="Genomic_DNA"/>
</dbReference>
<protein>
    <submittedName>
        <fullName evidence="1">Uncharacterized protein</fullName>
    </submittedName>
</protein>
<proteinExistence type="predicted"/>
<dbReference type="AlphaFoldDB" id="A0A6M3K1A0"/>
<gene>
    <name evidence="1" type="ORF">MM415A01563_0004</name>
</gene>
<sequence>MDYRLKTKVKELIAAGVPEPEIVKFIRDYSGPPIPQYRDPEAVAIERVPEWGRESPALYGFYGAGKAVWEQAVKPTAQAGGMVAGNIVGAPSGPVGIAAGGTLGYGIVKKITDIVDAQIQSFEGAPRQTSIKKEALKSLYDIKDGLEAEMLGQSAGRLAENVFNVVGAPFASKQSLADMEVLGAAKDRGIHMTPTEARTSKSLAQVEALLEKVFGSSDVIVDTRLYKQIEPLTQRLKVLKGQGASIDEINEIGKKIYGEITEYLKKQENITADALNYTRAKIMSKLGSADSLYEIGLSQKDLIRAKSISASEKATEAYKTVGELLPDGVGAELYETPSLAKTANEILSEYKGAAGIDKKLLNKLQWAAKETVIPPSAKKQLDGLPSDLRDQILDSLGDEIRVKRSWQTLQTERAELRDLIEAETAIKSAMPGARFQMTNTGRQYTKLKKAIDKELESIAESTGGEAWEQFQLANAMYGEMADVYKSKTIRSVLKANPEKVVDTVFKPNGITEIQTVKKVLSAGEFGELRSGITNRLLEVDKGGAFDPKALKKQLARYGDGVLKEIYGETTLKELKAVAEKGISLTEKTPHTQFLKTLTNKDPETIVDAIIGAPEAKLNSNNLHANLMRIKQVVTPETFKQVDDLLFEKLMQKHSETGLVKPQSFAKMVDKYARTLKVLNPVKYNELKVLSDIARRFERAERVAGNPSGTGGTIIGWLMYKSPVMGATMSITSRQLAKIYTSEFGLKWLTAGYKFPEGSKKGIEAAVKLTKLLYGSTEPDNE</sequence>
<reference evidence="1" key="1">
    <citation type="submission" date="2020-03" db="EMBL/GenBank/DDBJ databases">
        <title>The deep terrestrial virosphere.</title>
        <authorList>
            <person name="Holmfeldt K."/>
            <person name="Nilsson E."/>
            <person name="Simone D."/>
            <person name="Lopez-Fernandez M."/>
            <person name="Wu X."/>
            <person name="de Brujin I."/>
            <person name="Lundin D."/>
            <person name="Andersson A."/>
            <person name="Bertilsson S."/>
            <person name="Dopson M."/>
        </authorList>
    </citation>
    <scope>NUCLEOTIDE SEQUENCE</scope>
    <source>
        <strain evidence="1">MM415A01563</strain>
    </source>
</reference>
<accession>A0A6M3K1A0</accession>
<evidence type="ECO:0000313" key="1">
    <source>
        <dbReference type="EMBL" id="QJA76186.1"/>
    </source>
</evidence>